<name>A0A0A9CXN4_ARUDO</name>
<proteinExistence type="predicted"/>
<organism evidence="2">
    <name type="scientific">Arundo donax</name>
    <name type="common">Giant reed</name>
    <name type="synonym">Donax arundinaceus</name>
    <dbReference type="NCBI Taxonomy" id="35708"/>
    <lineage>
        <taxon>Eukaryota</taxon>
        <taxon>Viridiplantae</taxon>
        <taxon>Streptophyta</taxon>
        <taxon>Embryophyta</taxon>
        <taxon>Tracheophyta</taxon>
        <taxon>Spermatophyta</taxon>
        <taxon>Magnoliopsida</taxon>
        <taxon>Liliopsida</taxon>
        <taxon>Poales</taxon>
        <taxon>Poaceae</taxon>
        <taxon>PACMAD clade</taxon>
        <taxon>Arundinoideae</taxon>
        <taxon>Arundineae</taxon>
        <taxon>Arundo</taxon>
    </lineage>
</organism>
<dbReference type="EMBL" id="GBRH01219775">
    <property type="protein sequence ID" value="JAD78120.1"/>
    <property type="molecule type" value="Transcribed_RNA"/>
</dbReference>
<evidence type="ECO:0000256" key="1">
    <source>
        <dbReference type="SAM" id="MobiDB-lite"/>
    </source>
</evidence>
<reference evidence="2" key="1">
    <citation type="submission" date="2014-09" db="EMBL/GenBank/DDBJ databases">
        <authorList>
            <person name="Magalhaes I.L.F."/>
            <person name="Oliveira U."/>
            <person name="Santos F.R."/>
            <person name="Vidigal T.H.D.A."/>
            <person name="Brescovit A.D."/>
            <person name="Santos A.J."/>
        </authorList>
    </citation>
    <scope>NUCLEOTIDE SEQUENCE</scope>
    <source>
        <tissue evidence="2">Shoot tissue taken approximately 20 cm above the soil surface</tissue>
    </source>
</reference>
<accession>A0A0A9CXN4</accession>
<protein>
    <submittedName>
        <fullName evidence="2">Uncharacterized protein</fullName>
    </submittedName>
</protein>
<evidence type="ECO:0000313" key="2">
    <source>
        <dbReference type="EMBL" id="JAD78120.1"/>
    </source>
</evidence>
<feature type="region of interest" description="Disordered" evidence="1">
    <location>
        <begin position="132"/>
        <end position="171"/>
    </location>
</feature>
<dbReference type="AlphaFoldDB" id="A0A0A9CXN4"/>
<reference evidence="2" key="2">
    <citation type="journal article" date="2015" name="Data Brief">
        <title>Shoot transcriptome of the giant reed, Arundo donax.</title>
        <authorList>
            <person name="Barrero R.A."/>
            <person name="Guerrero F.D."/>
            <person name="Moolhuijzen P."/>
            <person name="Goolsby J.A."/>
            <person name="Tidwell J."/>
            <person name="Bellgard S.E."/>
            <person name="Bellgard M.I."/>
        </authorList>
    </citation>
    <scope>NUCLEOTIDE SEQUENCE</scope>
    <source>
        <tissue evidence="2">Shoot tissue taken approximately 20 cm above the soil surface</tissue>
    </source>
</reference>
<sequence length="171" mass="17922">MLLVWICSFPALVSLFLFVSGSFCHGSVLFSLDRNLVCPPRPPSARRPSLSCRRPHGLCSAAVLLLPCCHLHRACPALIAEARGGAESGGGGGACALWEVCRYVTDVGTAECPLCQPMTVASPGMVPAAGPAVMPRINSSSSSSPPLRGRKKARRASTSWQAVMADRSDAC</sequence>